<proteinExistence type="predicted"/>
<evidence type="ECO:0000313" key="2">
    <source>
        <dbReference type="Proteomes" id="UP001108029"/>
    </source>
</evidence>
<organism evidence="1 2">
    <name type="scientific">Streptomyces guryensis</name>
    <dbReference type="NCBI Taxonomy" id="2886947"/>
    <lineage>
        <taxon>Bacteria</taxon>
        <taxon>Bacillati</taxon>
        <taxon>Actinomycetota</taxon>
        <taxon>Actinomycetes</taxon>
        <taxon>Kitasatosporales</taxon>
        <taxon>Streptomycetaceae</taxon>
        <taxon>Streptomyces</taxon>
    </lineage>
</organism>
<sequence length="118" mass="13338">MRAKDKKPAMVHLKDGVYIDRLLEKGVVPPVKDLDARLKTTDNAGWTTYVHGLASNAKSFQLSWDRAPPELGNEPLTHLDQLFLGEASPQRFCARMGKVRRSQCPYRLRGPVGALRRR</sequence>
<accession>A0A9Q3VVC9</accession>
<dbReference type="Proteomes" id="UP001108029">
    <property type="component" value="Unassembled WGS sequence"/>
</dbReference>
<dbReference type="RefSeq" id="WP_232652671.1">
    <property type="nucleotide sequence ID" value="NZ_JAJSBI010000021.1"/>
</dbReference>
<dbReference type="EMBL" id="JAJSBI010000021">
    <property type="protein sequence ID" value="MCD9878462.1"/>
    <property type="molecule type" value="Genomic_DNA"/>
</dbReference>
<gene>
    <name evidence="1" type="ORF">LJ657_33595</name>
</gene>
<dbReference type="AlphaFoldDB" id="A0A9Q3VVC9"/>
<evidence type="ECO:0000313" key="1">
    <source>
        <dbReference type="EMBL" id="MCD9878462.1"/>
    </source>
</evidence>
<protein>
    <submittedName>
        <fullName evidence="1">Uncharacterized protein</fullName>
    </submittedName>
</protein>
<reference evidence="1" key="1">
    <citation type="submission" date="2021-12" db="EMBL/GenBank/DDBJ databases">
        <authorList>
            <person name="Lee J.-H."/>
            <person name="Kim S.-B."/>
        </authorList>
    </citation>
    <scope>NUCLEOTIDE SEQUENCE</scope>
    <source>
        <strain evidence="1">NR30</strain>
    </source>
</reference>
<comment type="caution">
    <text evidence="1">The sequence shown here is derived from an EMBL/GenBank/DDBJ whole genome shotgun (WGS) entry which is preliminary data.</text>
</comment>
<name>A0A9Q3VVC9_9ACTN</name>
<keyword evidence="2" id="KW-1185">Reference proteome</keyword>